<feature type="compositionally biased region" description="Basic residues" evidence="3">
    <location>
        <begin position="41"/>
        <end position="50"/>
    </location>
</feature>
<accession>A0AB34KRG6</accession>
<feature type="compositionally biased region" description="Basic and acidic residues" evidence="3">
    <location>
        <begin position="214"/>
        <end position="240"/>
    </location>
</feature>
<dbReference type="RefSeq" id="XP_069229031.1">
    <property type="nucleotide sequence ID" value="XM_069373599.1"/>
</dbReference>
<feature type="compositionally biased region" description="Polar residues" evidence="3">
    <location>
        <begin position="124"/>
        <end position="145"/>
    </location>
</feature>
<evidence type="ECO:0000313" key="4">
    <source>
        <dbReference type="EMBL" id="KAL1585925.1"/>
    </source>
</evidence>
<name>A0AB34KRG6_9PEZI</name>
<evidence type="ECO:0000256" key="1">
    <source>
        <dbReference type="ARBA" id="ARBA00004123"/>
    </source>
</evidence>
<feature type="compositionally biased region" description="Basic and acidic residues" evidence="3">
    <location>
        <begin position="258"/>
        <end position="280"/>
    </location>
</feature>
<dbReference type="EMBL" id="JAAQHG020000017">
    <property type="protein sequence ID" value="KAL1585925.1"/>
    <property type="molecule type" value="Genomic_DNA"/>
</dbReference>
<comment type="caution">
    <text evidence="4">The sequence shown here is derived from an EMBL/GenBank/DDBJ whole genome shotgun (WGS) entry which is preliminary data.</text>
</comment>
<evidence type="ECO:0000313" key="5">
    <source>
        <dbReference type="Proteomes" id="UP000803884"/>
    </source>
</evidence>
<gene>
    <name evidence="4" type="ORF">WHR41_04993</name>
</gene>
<dbReference type="InterPro" id="IPR012890">
    <property type="entry name" value="GCFC2-like"/>
</dbReference>
<dbReference type="InterPro" id="IPR028211">
    <property type="entry name" value="Ntr2"/>
</dbReference>
<evidence type="ECO:0000256" key="2">
    <source>
        <dbReference type="ARBA" id="ARBA00023242"/>
    </source>
</evidence>
<comment type="subcellular location">
    <subcellularLocation>
        <location evidence="1">Nucleus</location>
    </subcellularLocation>
</comment>
<evidence type="ECO:0000256" key="3">
    <source>
        <dbReference type="SAM" id="MobiDB-lite"/>
    </source>
</evidence>
<protein>
    <recommendedName>
        <fullName evidence="6">Nineteen complex-related protein 2-domain-containing protein</fullName>
    </recommendedName>
</protein>
<dbReference type="AlphaFoldDB" id="A0AB34KRG6"/>
<dbReference type="PANTHER" id="PTHR12214">
    <property type="entry name" value="GC-RICH SEQUENCE DNA-BINDING FACTOR"/>
    <property type="match status" value="1"/>
</dbReference>
<dbReference type="Proteomes" id="UP000803884">
    <property type="component" value="Unassembled WGS sequence"/>
</dbReference>
<dbReference type="GO" id="GO:0071008">
    <property type="term" value="C:U2-type post-mRNA release spliceosomal complex"/>
    <property type="evidence" value="ECO:0007669"/>
    <property type="project" value="InterPro"/>
</dbReference>
<feature type="compositionally biased region" description="Acidic residues" evidence="3">
    <location>
        <begin position="241"/>
        <end position="253"/>
    </location>
</feature>
<dbReference type="GO" id="GO:0000390">
    <property type="term" value="P:spliceosomal complex disassembly"/>
    <property type="evidence" value="ECO:0007669"/>
    <property type="project" value="InterPro"/>
</dbReference>
<feature type="compositionally biased region" description="Polar residues" evidence="3">
    <location>
        <begin position="79"/>
        <end position="102"/>
    </location>
</feature>
<feature type="region of interest" description="Disordered" evidence="3">
    <location>
        <begin position="426"/>
        <end position="480"/>
    </location>
</feature>
<dbReference type="GeneID" id="96006437"/>
<sequence>MKKSTSQRRVPRKIGGEDDDDEPMGNSTGSGSAPTESAIKRPNKPRKSTNLRKSFGPSALQTDEDDTADSDPASVITPKRSTLSKIAVQRNASARSSFQPSDLPSEEPADNAPTYSAADLQALRASTPSTPQNPPSDTDSVTANTQALDLNSKFGSSLARYQASAQQRPSAIPSATEIAEKKARRARLALEAQADEFVSLDPDEPGFDEDEDGNVARDESGRLILRPKDKYGAAESRLARDDEDVMEGFDEFTGETGARVRMDESTRGGERERRKAEMAERIAAAEAEEAGSESGDESERERNEAFEAAQTRHGAYGAGAGAAGRGEEEGRPRTPPKIAPLPSLEGVIARLRAQLEGMQTARMERVGEMEALAREKVRIGEEEVRVQKALRETGEKFEALRREKGIASGAATKEGTPALLEAGRGLGFLGNGGAGEDGEDEERPRLGLGMAGRGLESLGASGAGTPVGDSSDQAMDDRTT</sequence>
<keyword evidence="2" id="KW-0539">Nucleus</keyword>
<proteinExistence type="predicted"/>
<feature type="region of interest" description="Disordered" evidence="3">
    <location>
        <begin position="194"/>
        <end position="342"/>
    </location>
</feature>
<organism evidence="4 5">
    <name type="scientific">Cladosporium halotolerans</name>
    <dbReference type="NCBI Taxonomy" id="1052096"/>
    <lineage>
        <taxon>Eukaryota</taxon>
        <taxon>Fungi</taxon>
        <taxon>Dikarya</taxon>
        <taxon>Ascomycota</taxon>
        <taxon>Pezizomycotina</taxon>
        <taxon>Dothideomycetes</taxon>
        <taxon>Dothideomycetidae</taxon>
        <taxon>Cladosporiales</taxon>
        <taxon>Cladosporiaceae</taxon>
        <taxon>Cladosporium</taxon>
    </lineage>
</organism>
<feature type="region of interest" description="Disordered" evidence="3">
    <location>
        <begin position="1"/>
        <end position="145"/>
    </location>
</feature>
<dbReference type="GO" id="GO:0003677">
    <property type="term" value="F:DNA binding"/>
    <property type="evidence" value="ECO:0007669"/>
    <property type="project" value="InterPro"/>
</dbReference>
<feature type="compositionally biased region" description="Gly residues" evidence="3">
    <location>
        <begin position="426"/>
        <end position="435"/>
    </location>
</feature>
<feature type="compositionally biased region" description="Polar residues" evidence="3">
    <location>
        <begin position="25"/>
        <end position="35"/>
    </location>
</feature>
<evidence type="ECO:0008006" key="6">
    <source>
        <dbReference type="Google" id="ProtNLM"/>
    </source>
</evidence>
<reference evidence="4 5" key="1">
    <citation type="journal article" date="2020" name="Microbiol. Resour. Announc.">
        <title>Draft Genome Sequence of a Cladosporium Species Isolated from the Mesophotic Ascidian Didemnum maculosum.</title>
        <authorList>
            <person name="Gioti A."/>
            <person name="Siaperas R."/>
            <person name="Nikolaivits E."/>
            <person name="Le Goff G."/>
            <person name="Ouazzani J."/>
            <person name="Kotoulas G."/>
            <person name="Topakas E."/>
        </authorList>
    </citation>
    <scope>NUCLEOTIDE SEQUENCE [LARGE SCALE GENOMIC DNA]</scope>
    <source>
        <strain evidence="4 5">TM138-S3</strain>
    </source>
</reference>
<feature type="compositionally biased region" description="Basic residues" evidence="3">
    <location>
        <begin position="1"/>
        <end position="12"/>
    </location>
</feature>
<keyword evidence="5" id="KW-1185">Reference proteome</keyword>
<feature type="compositionally biased region" description="Acidic residues" evidence="3">
    <location>
        <begin position="286"/>
        <end position="296"/>
    </location>
</feature>
<dbReference type="PANTHER" id="PTHR12214:SF0">
    <property type="entry name" value="LD29489P"/>
    <property type="match status" value="1"/>
</dbReference>
<dbReference type="Pfam" id="PF15458">
    <property type="entry name" value="NTR2"/>
    <property type="match status" value="1"/>
</dbReference>
<feature type="compositionally biased region" description="Acidic residues" evidence="3">
    <location>
        <begin position="201"/>
        <end position="213"/>
    </location>
</feature>